<evidence type="ECO:0000259" key="4">
    <source>
        <dbReference type="Pfam" id="PF00135"/>
    </source>
</evidence>
<dbReference type="SUPFAM" id="SSF53474">
    <property type="entry name" value="alpha/beta-Hydrolases"/>
    <property type="match status" value="1"/>
</dbReference>
<dbReference type="InterPro" id="IPR029058">
    <property type="entry name" value="AB_hydrolase_fold"/>
</dbReference>
<keyword evidence="3" id="KW-0732">Signal</keyword>
<proteinExistence type="inferred from homology"/>
<dbReference type="EMBL" id="QRVA01000043">
    <property type="protein sequence ID" value="RGS12029.1"/>
    <property type="molecule type" value="Genomic_DNA"/>
</dbReference>
<protein>
    <recommendedName>
        <fullName evidence="3">Carboxylic ester hydrolase</fullName>
        <ecNumber evidence="3">3.1.1.-</ecNumber>
    </recommendedName>
</protein>
<dbReference type="EC" id="3.1.1.-" evidence="3"/>
<name>A0A3E5DY64_9BACT</name>
<keyword evidence="2 3" id="KW-0378">Hydrolase</keyword>
<dbReference type="PROSITE" id="PS00941">
    <property type="entry name" value="CARBOXYLESTERASE_B_2"/>
    <property type="match status" value="1"/>
</dbReference>
<dbReference type="InterPro" id="IPR019819">
    <property type="entry name" value="Carboxylesterase_B_CS"/>
</dbReference>
<reference evidence="5 6" key="1">
    <citation type="submission" date="2018-08" db="EMBL/GenBank/DDBJ databases">
        <title>A genome reference for cultivated species of the human gut microbiota.</title>
        <authorList>
            <person name="Zou Y."/>
            <person name="Xue W."/>
            <person name="Luo G."/>
        </authorList>
    </citation>
    <scope>NUCLEOTIDE SEQUENCE [LARGE SCALE GENOMIC DNA]</scope>
    <source>
        <strain evidence="5 6">AF24-12</strain>
    </source>
</reference>
<evidence type="ECO:0000256" key="1">
    <source>
        <dbReference type="ARBA" id="ARBA00005964"/>
    </source>
</evidence>
<evidence type="ECO:0000313" key="5">
    <source>
        <dbReference type="EMBL" id="RGS12029.1"/>
    </source>
</evidence>
<evidence type="ECO:0000256" key="3">
    <source>
        <dbReference type="RuleBase" id="RU361235"/>
    </source>
</evidence>
<feature type="domain" description="Carboxylesterase type B" evidence="4">
    <location>
        <begin position="23"/>
        <end position="544"/>
    </location>
</feature>
<evidence type="ECO:0000313" key="6">
    <source>
        <dbReference type="Proteomes" id="UP000283872"/>
    </source>
</evidence>
<accession>A0A3E5DY64</accession>
<feature type="chain" id="PRO_5043076910" description="Carboxylic ester hydrolase" evidence="3">
    <location>
        <begin position="23"/>
        <end position="554"/>
    </location>
</feature>
<dbReference type="AlphaFoldDB" id="A0A3E5DY64"/>
<dbReference type="GO" id="GO:0016787">
    <property type="term" value="F:hydrolase activity"/>
    <property type="evidence" value="ECO:0007669"/>
    <property type="project" value="UniProtKB-KW"/>
</dbReference>
<dbReference type="InterPro" id="IPR019826">
    <property type="entry name" value="Carboxylesterase_B_AS"/>
</dbReference>
<dbReference type="PANTHER" id="PTHR11559">
    <property type="entry name" value="CARBOXYLESTERASE"/>
    <property type="match status" value="1"/>
</dbReference>
<evidence type="ECO:0000256" key="2">
    <source>
        <dbReference type="ARBA" id="ARBA00022801"/>
    </source>
</evidence>
<comment type="similarity">
    <text evidence="1 3">Belongs to the type-B carboxylesterase/lipase family.</text>
</comment>
<organism evidence="5 6">
    <name type="scientific">Segatella copri</name>
    <dbReference type="NCBI Taxonomy" id="165179"/>
    <lineage>
        <taxon>Bacteria</taxon>
        <taxon>Pseudomonadati</taxon>
        <taxon>Bacteroidota</taxon>
        <taxon>Bacteroidia</taxon>
        <taxon>Bacteroidales</taxon>
        <taxon>Prevotellaceae</taxon>
        <taxon>Segatella</taxon>
    </lineage>
</organism>
<comment type="caution">
    <text evidence="5">The sequence shown here is derived from an EMBL/GenBank/DDBJ whole genome shotgun (WGS) entry which is preliminary data.</text>
</comment>
<dbReference type="Pfam" id="PF00135">
    <property type="entry name" value="COesterase"/>
    <property type="match status" value="1"/>
</dbReference>
<dbReference type="PROSITE" id="PS00122">
    <property type="entry name" value="CARBOXYLESTERASE_B_1"/>
    <property type="match status" value="1"/>
</dbReference>
<dbReference type="Proteomes" id="UP000283872">
    <property type="component" value="Unassembled WGS sequence"/>
</dbReference>
<dbReference type="InterPro" id="IPR002018">
    <property type="entry name" value="CarbesteraseB"/>
</dbReference>
<dbReference type="InterPro" id="IPR050309">
    <property type="entry name" value="Type-B_Carboxylest/Lipase"/>
</dbReference>
<sequence length="554" mass="60888">MYDMKKLLLSIAFLLPGMGMMAQTQVTTAKGILEGKDLSGITVFKGIPFAAPPVGNLRWKAPQPVQKWQGVREAKEFGPNPMQEPLFGDMNFGTKTNSEDCLYLNIWTPAKTMKEHLPVLIYFNGGGLMAGSGSEPRYAGDAMARKGIISITANYREGIFGFFAHPQLSKETSYKGSGNYGFMDQVAAIQWVKDNIEAFGGDPNRITIVGESAGSMSVSALMASPLCQGLFAQAMGSSGSVMGFKKVATQKEAEEKGVQLAQKIAEKMGKETGKKVKKNVGMKNLDDLRALPAEKLMKLAGVRAVPVYNIDGYFMKEQPEEVFAKGEQTKVPLLIGGNNQEMTPWAVLMDKQPTVENLKAGAKATFGEENIEELFRLYGINSDKDVLEQPGVNLASDIFLDYSTWKWGNMHKLTGGQPVYRYRYCHPRPAMTIKGKVAALAGGVVDAKEDAAPAPQDKGAVHSADIEYAMGTLPTNRVFNWQPEDYMISDIFNQYYVNFVKTGNPNGLGLPEWPSTNGKAVAPVLQIDVNTVVKTDAQMEKRYDFIDKLFWEKK</sequence>
<dbReference type="Gene3D" id="3.40.50.1820">
    <property type="entry name" value="alpha/beta hydrolase"/>
    <property type="match status" value="1"/>
</dbReference>
<feature type="signal peptide" evidence="3">
    <location>
        <begin position="1"/>
        <end position="22"/>
    </location>
</feature>
<gene>
    <name evidence="5" type="ORF">DWY11_13215</name>
</gene>